<dbReference type="SUPFAM" id="SSF49695">
    <property type="entry name" value="gamma-Crystallin-like"/>
    <property type="match status" value="1"/>
</dbReference>
<evidence type="ECO:0000313" key="2">
    <source>
        <dbReference type="Proteomes" id="UP000248745"/>
    </source>
</evidence>
<comment type="caution">
    <text evidence="1">The sequence shown here is derived from an EMBL/GenBank/DDBJ whole genome shotgun (WGS) entry which is preliminary data.</text>
</comment>
<proteinExistence type="predicted"/>
<dbReference type="AlphaFoldDB" id="A0A2W2ACK2"/>
<dbReference type="Proteomes" id="UP000248745">
    <property type="component" value="Unassembled WGS sequence"/>
</dbReference>
<dbReference type="PROSITE" id="PS51257">
    <property type="entry name" value="PROKAR_LIPOPROTEIN"/>
    <property type="match status" value="1"/>
</dbReference>
<dbReference type="InterPro" id="IPR011024">
    <property type="entry name" value="G_crystallin-like"/>
</dbReference>
<accession>A0A2W2ACK2</accession>
<sequence length="316" mass="35620">MLRKQLLNGKKAAAILMMVFAVSSCNKGDRTEPSSTHLTRQTALTADEAVTKPGIYEQTYVINDKVYKVDVKYYQNSEGKMVVEPVTDSKDINDFLQAIKGKNYSITQAPQAFGTYILHDSSSNPATINEQFKKYISPKIQVNLQAQKKLNTSLERITDNNLVYFKIDNYYSQQRAAKKDFAYATFYENINFGGRSYAATLNGCDNIAVSILANIARAYGTKSYIGNSFNDLTSSFSVNFNDGLGSMTTPQIDVRFYQDQNFGGCATDFIFTNPNDPSITVGMNVHNVVMWAVWWSPTQYWNDRLSSYYLILQDVL</sequence>
<name>A0A2W2ACK2_9BACT</name>
<reference evidence="1 2" key="1">
    <citation type="submission" date="2018-06" db="EMBL/GenBank/DDBJ databases">
        <title>Mucibacter soli gen. nov., sp. nov., a new member of the family Chitinophagaceae producing mucin.</title>
        <authorList>
            <person name="Kim M.-K."/>
            <person name="Park S."/>
            <person name="Kim T.-S."/>
            <person name="Joung Y."/>
            <person name="Han J.-H."/>
            <person name="Kim S.B."/>
        </authorList>
    </citation>
    <scope>NUCLEOTIDE SEQUENCE [LARGE SCALE GENOMIC DNA]</scope>
    <source>
        <strain evidence="1 2">R1-15</strain>
    </source>
</reference>
<organism evidence="1 2">
    <name type="scientific">Taibaiella soli</name>
    <dbReference type="NCBI Taxonomy" id="1649169"/>
    <lineage>
        <taxon>Bacteria</taxon>
        <taxon>Pseudomonadati</taxon>
        <taxon>Bacteroidota</taxon>
        <taxon>Chitinophagia</taxon>
        <taxon>Chitinophagales</taxon>
        <taxon>Chitinophagaceae</taxon>
        <taxon>Taibaiella</taxon>
    </lineage>
</organism>
<protein>
    <submittedName>
        <fullName evidence="1">Uncharacterized protein</fullName>
    </submittedName>
</protein>
<keyword evidence="2" id="KW-1185">Reference proteome</keyword>
<gene>
    <name evidence="1" type="ORF">DN068_11470</name>
</gene>
<dbReference type="Gene3D" id="2.60.20.10">
    <property type="entry name" value="Crystallins"/>
    <property type="match status" value="1"/>
</dbReference>
<dbReference type="EMBL" id="QKTW01000016">
    <property type="protein sequence ID" value="PZF73021.1"/>
    <property type="molecule type" value="Genomic_DNA"/>
</dbReference>
<dbReference type="RefSeq" id="WP_110999053.1">
    <property type="nucleotide sequence ID" value="NZ_QKTW01000016.1"/>
</dbReference>
<evidence type="ECO:0000313" key="1">
    <source>
        <dbReference type="EMBL" id="PZF73021.1"/>
    </source>
</evidence>